<accession>A0A9X0ZXI3</accession>
<proteinExistence type="predicted"/>
<dbReference type="EMBL" id="JAGJWT010000007">
    <property type="protein sequence ID" value="MBS9340837.1"/>
    <property type="molecule type" value="Genomic_DNA"/>
</dbReference>
<evidence type="ECO:0000256" key="1">
    <source>
        <dbReference type="SAM" id="Phobius"/>
    </source>
</evidence>
<keyword evidence="1" id="KW-0472">Membrane</keyword>
<protein>
    <submittedName>
        <fullName evidence="2">Uncharacterized protein</fullName>
    </submittedName>
</protein>
<sequence length="200" mass="21883">MKTPHIDEARFASLSLIGSLAVIPAAAAWRSHVIPEHFGWAFGAGLAMFASASLPYLLFPRRIRPATLAGSLWAAAGFWLLFIMMANGSDAYTDPADPRFNRHGSGFLWIGLPLFFAGALIAAIVGTASRPRLLSLDKSALQAFWASLRWSFLGIIWLLMIDPVSLLTVTAFVWICNQLVHFIDRKTSGQAQTENHPSDS</sequence>
<dbReference type="RefSeq" id="WP_107919180.1">
    <property type="nucleotide sequence ID" value="NZ_JAGJWT010000007.1"/>
</dbReference>
<feature type="transmembrane region" description="Helical" evidence="1">
    <location>
        <begin position="106"/>
        <end position="129"/>
    </location>
</feature>
<comment type="caution">
    <text evidence="2">The sequence shown here is derived from an EMBL/GenBank/DDBJ whole genome shotgun (WGS) entry which is preliminary data.</text>
</comment>
<keyword evidence="1" id="KW-1133">Transmembrane helix</keyword>
<evidence type="ECO:0000313" key="3">
    <source>
        <dbReference type="Proteomes" id="UP000708805"/>
    </source>
</evidence>
<evidence type="ECO:0000313" key="2">
    <source>
        <dbReference type="EMBL" id="MBS9340837.1"/>
    </source>
</evidence>
<gene>
    <name evidence="2" type="ORF">J8641_08485</name>
</gene>
<feature type="transmembrane region" description="Helical" evidence="1">
    <location>
        <begin position="150"/>
        <end position="175"/>
    </location>
</feature>
<feature type="transmembrane region" description="Helical" evidence="1">
    <location>
        <begin position="66"/>
        <end position="86"/>
    </location>
</feature>
<keyword evidence="1" id="KW-0812">Transmembrane</keyword>
<organism evidence="2 3">
    <name type="scientific">Neisseria elongata subsp. nitroreducens</name>
    <dbReference type="NCBI Taxonomy" id="90367"/>
    <lineage>
        <taxon>Bacteria</taxon>
        <taxon>Pseudomonadati</taxon>
        <taxon>Pseudomonadota</taxon>
        <taxon>Betaproteobacteria</taxon>
        <taxon>Neisseriales</taxon>
        <taxon>Neisseriaceae</taxon>
        <taxon>Neisseria</taxon>
    </lineage>
</organism>
<dbReference type="AlphaFoldDB" id="A0A9X0ZXI3"/>
<feature type="transmembrane region" description="Helical" evidence="1">
    <location>
        <begin position="38"/>
        <end position="59"/>
    </location>
</feature>
<dbReference type="Proteomes" id="UP000708805">
    <property type="component" value="Unassembled WGS sequence"/>
</dbReference>
<reference evidence="2" key="1">
    <citation type="submission" date="2021-04" db="EMBL/GenBank/DDBJ databases">
        <title>Genomic characterization of endocarditis-associated Neisseria elongata subsp. nitroreducens.</title>
        <authorList>
            <person name="Schorner M."/>
            <person name="Passarelli-Araujo H."/>
            <person name="Scheffer M."/>
            <person name="Barazzetti F."/>
            <person name="Martins J."/>
            <person name="Machado H."/>
            <person name="Palmeiro J."/>
            <person name="Bazzo M."/>
        </authorList>
    </citation>
    <scope>NUCLEOTIDE SEQUENCE</scope>
    <source>
        <strain evidence="2">Nel_M001</strain>
    </source>
</reference>
<name>A0A9X0ZXI3_NEIEL</name>